<organism evidence="2">
    <name type="scientific">marine metagenome</name>
    <dbReference type="NCBI Taxonomy" id="408172"/>
    <lineage>
        <taxon>unclassified sequences</taxon>
        <taxon>metagenomes</taxon>
        <taxon>ecological metagenomes</taxon>
    </lineage>
</organism>
<protein>
    <recommendedName>
        <fullName evidence="1">Acyl-CoA dehydrogenase/oxidase N-terminal domain-containing protein</fullName>
    </recommendedName>
</protein>
<dbReference type="SUPFAM" id="SSF56645">
    <property type="entry name" value="Acyl-CoA dehydrogenase NM domain-like"/>
    <property type="match status" value="1"/>
</dbReference>
<dbReference type="InterPro" id="IPR013786">
    <property type="entry name" value="AcylCoA_DH/ox_N"/>
</dbReference>
<evidence type="ECO:0000259" key="1">
    <source>
        <dbReference type="Pfam" id="PF02771"/>
    </source>
</evidence>
<dbReference type="Pfam" id="PF02771">
    <property type="entry name" value="Acyl-CoA_dh_N"/>
    <property type="match status" value="1"/>
</dbReference>
<dbReference type="GO" id="GO:0016627">
    <property type="term" value="F:oxidoreductase activity, acting on the CH-CH group of donors"/>
    <property type="evidence" value="ECO:0007669"/>
    <property type="project" value="InterPro"/>
</dbReference>
<reference evidence="2" key="1">
    <citation type="submission" date="2018-05" db="EMBL/GenBank/DDBJ databases">
        <authorList>
            <person name="Lanie J.A."/>
            <person name="Ng W.-L."/>
            <person name="Kazmierczak K.M."/>
            <person name="Andrzejewski T.M."/>
            <person name="Davidsen T.M."/>
            <person name="Wayne K.J."/>
            <person name="Tettelin H."/>
            <person name="Glass J.I."/>
            <person name="Rusch D."/>
            <person name="Podicherti R."/>
            <person name="Tsui H.-C.T."/>
            <person name="Winkler M.E."/>
        </authorList>
    </citation>
    <scope>NUCLEOTIDE SEQUENCE</scope>
</reference>
<sequence length="95" mass="10319">MDLELTEEQRMLSESVRAFVSRELLPHESDVEKQGEVPAELGQQISQKALEVGLYAANLPESVGGGGLDCASLAILERELGKVSHALQGFAWRPT</sequence>
<dbReference type="AlphaFoldDB" id="A0A382VQC0"/>
<dbReference type="EMBL" id="UINC01153844">
    <property type="protein sequence ID" value="SVD48786.1"/>
    <property type="molecule type" value="Genomic_DNA"/>
</dbReference>
<proteinExistence type="predicted"/>
<gene>
    <name evidence="2" type="ORF">METZ01_LOCUS401640</name>
</gene>
<name>A0A382VQC0_9ZZZZ</name>
<dbReference type="GO" id="GO:0050660">
    <property type="term" value="F:flavin adenine dinucleotide binding"/>
    <property type="evidence" value="ECO:0007669"/>
    <property type="project" value="InterPro"/>
</dbReference>
<feature type="non-terminal residue" evidence="2">
    <location>
        <position position="95"/>
    </location>
</feature>
<dbReference type="InterPro" id="IPR009100">
    <property type="entry name" value="AcylCoA_DH/oxidase_NM_dom_sf"/>
</dbReference>
<feature type="domain" description="Acyl-CoA dehydrogenase/oxidase N-terminal" evidence="1">
    <location>
        <begin position="6"/>
        <end position="89"/>
    </location>
</feature>
<dbReference type="InterPro" id="IPR037069">
    <property type="entry name" value="AcylCoA_DH/ox_N_sf"/>
</dbReference>
<accession>A0A382VQC0</accession>
<dbReference type="Gene3D" id="1.10.540.10">
    <property type="entry name" value="Acyl-CoA dehydrogenase/oxidase, N-terminal domain"/>
    <property type="match status" value="1"/>
</dbReference>
<evidence type="ECO:0000313" key="2">
    <source>
        <dbReference type="EMBL" id="SVD48786.1"/>
    </source>
</evidence>